<proteinExistence type="predicted"/>
<dbReference type="RefSeq" id="WP_012861296.1">
    <property type="nucleotide sequence ID" value="NC_013517.1"/>
</dbReference>
<evidence type="ECO:0000313" key="2">
    <source>
        <dbReference type="EMBL" id="ACZ08702.1"/>
    </source>
</evidence>
<evidence type="ECO:0000313" key="3">
    <source>
        <dbReference type="Proteomes" id="UP000000845"/>
    </source>
</evidence>
<dbReference type="Proteomes" id="UP000000845">
    <property type="component" value="Chromosome"/>
</dbReference>
<protein>
    <recommendedName>
        <fullName evidence="1">Putative zinc ribbon domain-containing protein</fullName>
    </recommendedName>
</protein>
<dbReference type="eggNOG" id="COG3153">
    <property type="taxonomic scope" value="Bacteria"/>
</dbReference>
<dbReference type="EMBL" id="CP001739">
    <property type="protein sequence ID" value="ACZ08702.1"/>
    <property type="molecule type" value="Genomic_DNA"/>
</dbReference>
<name>D1AJ14_SEBTE</name>
<dbReference type="InterPro" id="IPR025868">
    <property type="entry name" value="Zn_ribbon_dom_put"/>
</dbReference>
<reference evidence="2 3" key="2">
    <citation type="journal article" date="2010" name="Stand. Genomic Sci.">
        <title>Complete genome sequence of Sebaldella termitidis type strain (NCTC 11300).</title>
        <authorList>
            <person name="Harmon-Smith M."/>
            <person name="Celia L."/>
            <person name="Chertkov O."/>
            <person name="Lapidus A."/>
            <person name="Copeland A."/>
            <person name="Glavina Del Rio T."/>
            <person name="Nolan M."/>
            <person name="Lucas S."/>
            <person name="Tice H."/>
            <person name="Cheng J.F."/>
            <person name="Han C."/>
            <person name="Detter J.C."/>
            <person name="Bruce D."/>
            <person name="Goodwin L."/>
            <person name="Pitluck S."/>
            <person name="Pati A."/>
            <person name="Liolios K."/>
            <person name="Ivanova N."/>
            <person name="Mavromatis K."/>
            <person name="Mikhailova N."/>
            <person name="Chen A."/>
            <person name="Palaniappan K."/>
            <person name="Land M."/>
            <person name="Hauser L."/>
            <person name="Chang Y.J."/>
            <person name="Jeffries C.D."/>
            <person name="Brettin T."/>
            <person name="Goker M."/>
            <person name="Beck B."/>
            <person name="Bristow J."/>
            <person name="Eisen J.A."/>
            <person name="Markowitz V."/>
            <person name="Hugenholtz P."/>
            <person name="Kyrpides N.C."/>
            <person name="Klenk H.P."/>
            <person name="Chen F."/>
        </authorList>
    </citation>
    <scope>NUCLEOTIDE SEQUENCE [LARGE SCALE GENOMIC DNA]</scope>
    <source>
        <strain evidence="3">ATCC 33386 / NCTC 11300</strain>
    </source>
</reference>
<organism evidence="2 3">
    <name type="scientific">Sebaldella termitidis (strain ATCC 33386 / NCTC 11300)</name>
    <dbReference type="NCBI Taxonomy" id="526218"/>
    <lineage>
        <taxon>Bacteria</taxon>
        <taxon>Fusobacteriati</taxon>
        <taxon>Fusobacteriota</taxon>
        <taxon>Fusobacteriia</taxon>
        <taxon>Fusobacteriales</taxon>
        <taxon>Leptotrichiaceae</taxon>
        <taxon>Sebaldella</taxon>
    </lineage>
</organism>
<evidence type="ECO:0000259" key="1">
    <source>
        <dbReference type="Pfam" id="PF12674"/>
    </source>
</evidence>
<accession>D1AJ14</accession>
<reference evidence="3" key="1">
    <citation type="submission" date="2009-09" db="EMBL/GenBank/DDBJ databases">
        <title>The complete chromosome of Sebaldella termitidis ATCC 33386.</title>
        <authorList>
            <consortium name="US DOE Joint Genome Institute (JGI-PGF)"/>
            <person name="Lucas S."/>
            <person name="Copeland A."/>
            <person name="Lapidus A."/>
            <person name="Glavina del Rio T."/>
            <person name="Dalin E."/>
            <person name="Tice H."/>
            <person name="Bruce D."/>
            <person name="Goodwin L."/>
            <person name="Pitluck S."/>
            <person name="Kyrpides N."/>
            <person name="Mavromatis K."/>
            <person name="Ivanova N."/>
            <person name="Mikhailova N."/>
            <person name="Sims D."/>
            <person name="Meincke L."/>
            <person name="Brettin T."/>
            <person name="Detter J.C."/>
            <person name="Han C."/>
            <person name="Larimer F."/>
            <person name="Land M."/>
            <person name="Hauser L."/>
            <person name="Markowitz V."/>
            <person name="Cheng J.F."/>
            <person name="Hugenholtz P."/>
            <person name="Woyke T."/>
            <person name="Wu D."/>
            <person name="Eisen J.A."/>
        </authorList>
    </citation>
    <scope>NUCLEOTIDE SEQUENCE [LARGE SCALE GENOMIC DNA]</scope>
    <source>
        <strain evidence="3">ATCC 33386 / NCTC 11300</strain>
    </source>
</reference>
<sequence length="90" mass="10548">MEKQFCQSCGMPMDTPELFGTNADGSKNEDYCTYCFKDGKFTQDVTMDEMIDVCLEHLDEFNKDSEKKVTADEAKTMMKEYFPTLKRWKK</sequence>
<dbReference type="KEGG" id="str:Sterm_1844"/>
<dbReference type="STRING" id="526218.Sterm_1844"/>
<dbReference type="AlphaFoldDB" id="D1AJ14"/>
<feature type="domain" description="Putative zinc ribbon" evidence="1">
    <location>
        <begin position="5"/>
        <end position="89"/>
    </location>
</feature>
<dbReference type="Pfam" id="PF12674">
    <property type="entry name" value="Zn_ribbon_2"/>
    <property type="match status" value="1"/>
</dbReference>
<dbReference type="HOGENOM" id="CLU_175260_0_0_0"/>
<keyword evidence="3" id="KW-1185">Reference proteome</keyword>
<gene>
    <name evidence="2" type="ordered locus">Sterm_1844</name>
</gene>